<dbReference type="RefSeq" id="WP_139325553.1">
    <property type="nucleotide sequence ID" value="NZ_FTOP01000014.1"/>
</dbReference>
<gene>
    <name evidence="1" type="ORF">SAMN05421761_11431</name>
</gene>
<sequence>MSVAQSSQRSTTEFQIQKSSTVQKVNQLVLEQMEMCRFFEIQDVGRFDFPNYPEARKSFRVVYFQLSEQFEGFKGLLRGLISLGNTAGAILEYSAERQLFSLKYYKANESKVSAHMEYLERQLDQELKFKAVLSKLIENKRAFEIEQSLLKSELFG</sequence>
<evidence type="ECO:0000313" key="1">
    <source>
        <dbReference type="EMBL" id="SIT05901.1"/>
    </source>
</evidence>
<organism evidence="1 2">
    <name type="scientific">Belliella pelovolcani</name>
    <dbReference type="NCBI Taxonomy" id="529505"/>
    <lineage>
        <taxon>Bacteria</taxon>
        <taxon>Pseudomonadati</taxon>
        <taxon>Bacteroidota</taxon>
        <taxon>Cytophagia</taxon>
        <taxon>Cytophagales</taxon>
        <taxon>Cyclobacteriaceae</taxon>
        <taxon>Belliella</taxon>
    </lineage>
</organism>
<accession>A0A1N7P5N7</accession>
<dbReference type="AlphaFoldDB" id="A0A1N7P5N7"/>
<dbReference type="OrthoDB" id="837841at2"/>
<protein>
    <submittedName>
        <fullName evidence="1">Uncharacterized protein</fullName>
    </submittedName>
</protein>
<keyword evidence="2" id="KW-1185">Reference proteome</keyword>
<dbReference type="EMBL" id="FTOP01000014">
    <property type="protein sequence ID" value="SIT05901.1"/>
    <property type="molecule type" value="Genomic_DNA"/>
</dbReference>
<reference evidence="2" key="1">
    <citation type="submission" date="2017-01" db="EMBL/GenBank/DDBJ databases">
        <authorList>
            <person name="Varghese N."/>
            <person name="Submissions S."/>
        </authorList>
    </citation>
    <scope>NUCLEOTIDE SEQUENCE [LARGE SCALE GENOMIC DNA]</scope>
    <source>
        <strain evidence="2">DSM 46698</strain>
    </source>
</reference>
<dbReference type="Proteomes" id="UP000186026">
    <property type="component" value="Unassembled WGS sequence"/>
</dbReference>
<name>A0A1N7P5N7_9BACT</name>
<evidence type="ECO:0000313" key="2">
    <source>
        <dbReference type="Proteomes" id="UP000186026"/>
    </source>
</evidence>
<proteinExistence type="predicted"/>